<dbReference type="Proteomes" id="UP000198287">
    <property type="component" value="Unassembled WGS sequence"/>
</dbReference>
<keyword evidence="1" id="KW-0812">Transmembrane</keyword>
<keyword evidence="1" id="KW-1133">Transmembrane helix</keyword>
<evidence type="ECO:0000313" key="2">
    <source>
        <dbReference type="EMBL" id="OXA50958.1"/>
    </source>
</evidence>
<protein>
    <submittedName>
        <fullName evidence="2">Uncharacterized protein</fullName>
    </submittedName>
</protein>
<reference evidence="2 3" key="1">
    <citation type="submission" date="2015-12" db="EMBL/GenBank/DDBJ databases">
        <title>The genome of Folsomia candida.</title>
        <authorList>
            <person name="Faddeeva A."/>
            <person name="Derks M.F."/>
            <person name="Anvar Y."/>
            <person name="Smit S."/>
            <person name="Van Straalen N."/>
            <person name="Roelofs D."/>
        </authorList>
    </citation>
    <scope>NUCLEOTIDE SEQUENCE [LARGE SCALE GENOMIC DNA]</scope>
    <source>
        <strain evidence="2 3">VU population</strain>
        <tissue evidence="2">Whole body</tissue>
    </source>
</reference>
<dbReference type="OrthoDB" id="10584759at2759"/>
<sequence length="168" mass="18946">MTMIQNSYKFESPLGTRHLCQVFEGTRVKMTSVQRFRHIFVVLVATVVFLSTFSITEVNGVLGADPMSLMRIVRELCGSKKDDAFANGFYGCYSLLDEKEKCIFDNCQKSVFGCTLSTVKNIEYSCTVPDKLPVYMECLMNQFKMCARDIVKAVTTINVCQGRLLGLE</sequence>
<gene>
    <name evidence="2" type="ORF">Fcan01_14510</name>
</gene>
<keyword evidence="1" id="KW-0472">Membrane</keyword>
<organism evidence="2 3">
    <name type="scientific">Folsomia candida</name>
    <name type="common">Springtail</name>
    <dbReference type="NCBI Taxonomy" id="158441"/>
    <lineage>
        <taxon>Eukaryota</taxon>
        <taxon>Metazoa</taxon>
        <taxon>Ecdysozoa</taxon>
        <taxon>Arthropoda</taxon>
        <taxon>Hexapoda</taxon>
        <taxon>Collembola</taxon>
        <taxon>Entomobryomorpha</taxon>
        <taxon>Isotomoidea</taxon>
        <taxon>Isotomidae</taxon>
        <taxon>Proisotominae</taxon>
        <taxon>Folsomia</taxon>
    </lineage>
</organism>
<evidence type="ECO:0000256" key="1">
    <source>
        <dbReference type="SAM" id="Phobius"/>
    </source>
</evidence>
<dbReference type="EMBL" id="LNIX01000008">
    <property type="protein sequence ID" value="OXA50958.1"/>
    <property type="molecule type" value="Genomic_DNA"/>
</dbReference>
<name>A0A226E112_FOLCA</name>
<feature type="transmembrane region" description="Helical" evidence="1">
    <location>
        <begin position="39"/>
        <end position="62"/>
    </location>
</feature>
<evidence type="ECO:0000313" key="3">
    <source>
        <dbReference type="Proteomes" id="UP000198287"/>
    </source>
</evidence>
<proteinExistence type="predicted"/>
<keyword evidence="3" id="KW-1185">Reference proteome</keyword>
<accession>A0A226E112</accession>
<comment type="caution">
    <text evidence="2">The sequence shown here is derived from an EMBL/GenBank/DDBJ whole genome shotgun (WGS) entry which is preliminary data.</text>
</comment>
<dbReference type="AlphaFoldDB" id="A0A226E112"/>